<feature type="non-terminal residue" evidence="1">
    <location>
        <position position="1"/>
    </location>
</feature>
<evidence type="ECO:0000313" key="1">
    <source>
        <dbReference type="EMBL" id="ADJ67195.1"/>
    </source>
</evidence>
<name>E2CXH8_JATCU</name>
<protein>
    <submittedName>
        <fullName evidence="1">Uncharacterized protein</fullName>
    </submittedName>
</protein>
<organism evidence="1">
    <name type="scientific">Jatropha curcas</name>
    <name type="common">Barbados nut</name>
    <dbReference type="NCBI Taxonomy" id="180498"/>
    <lineage>
        <taxon>Eukaryota</taxon>
        <taxon>Viridiplantae</taxon>
        <taxon>Streptophyta</taxon>
        <taxon>Embryophyta</taxon>
        <taxon>Tracheophyta</taxon>
        <taxon>Spermatophyta</taxon>
        <taxon>Magnoliopsida</taxon>
        <taxon>eudicotyledons</taxon>
        <taxon>Gunneridae</taxon>
        <taxon>Pentapetalae</taxon>
        <taxon>rosids</taxon>
        <taxon>fabids</taxon>
        <taxon>Malpighiales</taxon>
        <taxon>Euphorbiaceae</taxon>
        <taxon>Crotonoideae</taxon>
        <taxon>Jatropheae</taxon>
        <taxon>Jatropha</taxon>
    </lineage>
</organism>
<accession>E2CXH8</accession>
<proteinExistence type="evidence at transcript level"/>
<dbReference type="AlphaFoldDB" id="E2CXH8"/>
<sequence>TRKTPQVEKNHDRCQTTIKKNIHYAANCYNHNYKIFFYLTPSKHPKYFILQGIPKDSLI</sequence>
<dbReference type="EMBL" id="GQ386910">
    <property type="protein sequence ID" value="ADJ67195.1"/>
    <property type="molecule type" value="mRNA"/>
</dbReference>
<reference evidence="1" key="1">
    <citation type="submission" date="2009-07" db="EMBL/GenBank/DDBJ databases">
        <title>Salinity tolerance responsive genes from Jatropha curcas root cDNA.</title>
        <authorList>
            <person name="Eswaran N."/>
            <person name="Parameswaran S."/>
            <person name="Sathram B."/>
            <person name="Anantharaman B."/>
            <person name="Johnson T.S."/>
        </authorList>
    </citation>
    <scope>NUCLEOTIDE SEQUENCE</scope>
    <source>
        <tissue evidence="1">Root</tissue>
    </source>
</reference>